<reference evidence="4" key="1">
    <citation type="submission" date="2015-11" db="EMBL/GenBank/DDBJ databases">
        <authorList>
            <person name="Varghese N."/>
        </authorList>
    </citation>
    <scope>NUCLEOTIDE SEQUENCE [LARGE SCALE GENOMIC DNA]</scope>
    <source>
        <strain evidence="4">DSM 45899</strain>
    </source>
</reference>
<dbReference type="Proteomes" id="UP000198802">
    <property type="component" value="Unassembled WGS sequence"/>
</dbReference>
<feature type="region of interest" description="Disordered" evidence="1">
    <location>
        <begin position="125"/>
        <end position="188"/>
    </location>
</feature>
<evidence type="ECO:0000313" key="3">
    <source>
        <dbReference type="EMBL" id="CUU54408.1"/>
    </source>
</evidence>
<organism evidence="3 4">
    <name type="scientific">Parafrankia irregularis</name>
    <dbReference type="NCBI Taxonomy" id="795642"/>
    <lineage>
        <taxon>Bacteria</taxon>
        <taxon>Bacillati</taxon>
        <taxon>Actinomycetota</taxon>
        <taxon>Actinomycetes</taxon>
        <taxon>Frankiales</taxon>
        <taxon>Frankiaceae</taxon>
        <taxon>Parafrankia</taxon>
    </lineage>
</organism>
<keyword evidence="2" id="KW-0812">Transmembrane</keyword>
<sequence>MTRRHRGRPSGGPKDTTAVPDAWRLRRLPVVVAAVMLAAVLAFSTVLATSAVVPAKQRTTHDAPSRLGAVGEIRDQVRGVDVGWVPAGFRRQSREGEYFRDARGPRRDHFEVRVVYAAVPAGPTSARPVSAQSANARAVSASAGRDARRSRRRMGSMSGAARWLTWPPRSRTLRPPAGRRCCPPSSTVTAGTSVEAAVRACFGTGRPAGAYPPAAGGAGEGPASHPNRGPGRSRKVAPREVEHGMHSQTPTPDRRDSYALSLSPGPVNVIMTSPSVVSDE</sequence>
<dbReference type="AlphaFoldDB" id="A0A0S4QHY2"/>
<feature type="transmembrane region" description="Helical" evidence="2">
    <location>
        <begin position="30"/>
        <end position="53"/>
    </location>
</feature>
<keyword evidence="2" id="KW-1133">Transmembrane helix</keyword>
<proteinExistence type="predicted"/>
<name>A0A0S4QHY2_9ACTN</name>
<accession>A0A0S4QHY2</accession>
<feature type="region of interest" description="Disordered" evidence="1">
    <location>
        <begin position="212"/>
        <end position="280"/>
    </location>
</feature>
<evidence type="ECO:0000256" key="2">
    <source>
        <dbReference type="SAM" id="Phobius"/>
    </source>
</evidence>
<dbReference type="EMBL" id="FAOZ01000002">
    <property type="protein sequence ID" value="CUU54408.1"/>
    <property type="molecule type" value="Genomic_DNA"/>
</dbReference>
<keyword evidence="4" id="KW-1185">Reference proteome</keyword>
<gene>
    <name evidence="3" type="ORF">Ga0074812_102418</name>
</gene>
<evidence type="ECO:0000256" key="1">
    <source>
        <dbReference type="SAM" id="MobiDB-lite"/>
    </source>
</evidence>
<protein>
    <submittedName>
        <fullName evidence="3">Uncharacterized protein</fullName>
    </submittedName>
</protein>
<evidence type="ECO:0000313" key="4">
    <source>
        <dbReference type="Proteomes" id="UP000198802"/>
    </source>
</evidence>
<feature type="compositionally biased region" description="Polar residues" evidence="1">
    <location>
        <begin position="270"/>
        <end position="280"/>
    </location>
</feature>
<keyword evidence="2" id="KW-0472">Membrane</keyword>